<dbReference type="AlphaFoldDB" id="A0A845LBV8"/>
<evidence type="ECO:0000256" key="2">
    <source>
        <dbReference type="SAM" id="Phobius"/>
    </source>
</evidence>
<feature type="transmembrane region" description="Helical" evidence="2">
    <location>
        <begin position="117"/>
        <end position="141"/>
    </location>
</feature>
<feature type="transmembrane region" description="Helical" evidence="2">
    <location>
        <begin position="204"/>
        <end position="222"/>
    </location>
</feature>
<keyword evidence="3" id="KW-0732">Signal</keyword>
<evidence type="ECO:0000313" key="4">
    <source>
        <dbReference type="EMBL" id="MZP31158.1"/>
    </source>
</evidence>
<gene>
    <name evidence="4" type="ORF">GTO91_15735</name>
</gene>
<comment type="caution">
    <text evidence="4">The sequence shown here is derived from an EMBL/GenBank/DDBJ whole genome shotgun (WGS) entry which is preliminary data.</text>
</comment>
<feature type="signal peptide" evidence="3">
    <location>
        <begin position="1"/>
        <end position="25"/>
    </location>
</feature>
<name>A0A845LBV8_9FIRM</name>
<keyword evidence="2" id="KW-0812">Transmembrane</keyword>
<dbReference type="OrthoDB" id="2078061at2"/>
<sequence length="694" mass="70963">MNPCKARKALILTATFVMVATPAFAADSAPIMLEKMLAWVVQGVADALGSGIFGFEPIGRLITKGEWFPQSAVTAAAPVRYSLIALATILIALSIANQGRKLATSAATNPRERANTLGALLDHFLAIALLFLSSVAFEMIFSLDQYLVNVFVQDINSNSLNYGTFMGPKGGELEQQSPLTYALTNLVMVVFGIMMNFLYFNRDIMLYTLWVIAPLAAVGWAGESRQGFIAWMAELFSYGMMSASHAAALKILTMFLAGKSALWYVFVIVPALMLITTFMRALTVSFLEVAGVKPGRGLGAATGLATATAIGAGAMSALGTLAGGFAGSPAGFRFSSPLSLESNRFPNSDAGFMRSAGSTGGNAGAGWGAAIGGKIGGMMGTGMGTVVGAAFGPAGAQVARMMGNAGARIGGAVGGMAGTAGGIAQRYRQIRSGAAPGGSQGYQGSLFGSDDPPGRSEALRGALGIDADASGWQTAGGLAGTLAGSALGGAGGTQSAMVGGQLGGKLGQFGGRVAERPMSAAMQAGQRIFSGIGGADAMPPSPPMGPDELQARVSAFSQKIEAAREAQHPISAQTETLAAVPSGGANPLPASLTFRGGGRPKPAPSPEITHRTDMSRYVPANLSAPVQNAPEKQQAGRPQQSRPSNPGNGPSSLPNSGPVSQKPAGPANGRPPTPKAERSYRNTGLPLDSTHRFK</sequence>
<keyword evidence="2" id="KW-0472">Membrane</keyword>
<reference evidence="4 5" key="1">
    <citation type="submission" date="2020-01" db="EMBL/GenBank/DDBJ databases">
        <title>Whole-genome sequence of Heliobacterium undosum DSM 13378.</title>
        <authorList>
            <person name="Kyndt J.A."/>
            <person name="Meyer T.E."/>
        </authorList>
    </citation>
    <scope>NUCLEOTIDE SEQUENCE [LARGE SCALE GENOMIC DNA]</scope>
    <source>
        <strain evidence="4 5">DSM 13378</strain>
    </source>
</reference>
<organism evidence="4 5">
    <name type="scientific">Heliomicrobium undosum</name>
    <dbReference type="NCBI Taxonomy" id="121734"/>
    <lineage>
        <taxon>Bacteria</taxon>
        <taxon>Bacillati</taxon>
        <taxon>Bacillota</taxon>
        <taxon>Clostridia</taxon>
        <taxon>Eubacteriales</taxon>
        <taxon>Heliobacteriaceae</taxon>
        <taxon>Heliomicrobium</taxon>
    </lineage>
</organism>
<accession>A0A845LBV8</accession>
<feature type="region of interest" description="Disordered" evidence="1">
    <location>
        <begin position="627"/>
        <end position="694"/>
    </location>
</feature>
<keyword evidence="2" id="KW-1133">Transmembrane helix</keyword>
<evidence type="ECO:0000313" key="5">
    <source>
        <dbReference type="Proteomes" id="UP000463470"/>
    </source>
</evidence>
<feature type="transmembrane region" description="Helical" evidence="2">
    <location>
        <begin position="261"/>
        <end position="282"/>
    </location>
</feature>
<feature type="transmembrane region" description="Helical" evidence="2">
    <location>
        <begin position="179"/>
        <end position="199"/>
    </location>
</feature>
<feature type="transmembrane region" description="Helical" evidence="2">
    <location>
        <begin position="79"/>
        <end position="96"/>
    </location>
</feature>
<feature type="region of interest" description="Disordered" evidence="1">
    <location>
        <begin position="434"/>
        <end position="459"/>
    </location>
</feature>
<feature type="region of interest" description="Disordered" evidence="1">
    <location>
        <begin position="578"/>
        <end position="613"/>
    </location>
</feature>
<feature type="transmembrane region" description="Helical" evidence="2">
    <location>
        <begin position="228"/>
        <end position="249"/>
    </location>
</feature>
<dbReference type="EMBL" id="WXEY01000027">
    <property type="protein sequence ID" value="MZP31158.1"/>
    <property type="molecule type" value="Genomic_DNA"/>
</dbReference>
<feature type="compositionally biased region" description="Low complexity" evidence="1">
    <location>
        <begin position="641"/>
        <end position="658"/>
    </location>
</feature>
<dbReference type="RefSeq" id="WP_161259679.1">
    <property type="nucleotide sequence ID" value="NZ_WXEY01000027.1"/>
</dbReference>
<feature type="chain" id="PRO_5032866931" evidence="3">
    <location>
        <begin position="26"/>
        <end position="694"/>
    </location>
</feature>
<feature type="transmembrane region" description="Helical" evidence="2">
    <location>
        <begin position="302"/>
        <end position="326"/>
    </location>
</feature>
<evidence type="ECO:0000256" key="3">
    <source>
        <dbReference type="SAM" id="SignalP"/>
    </source>
</evidence>
<dbReference type="Proteomes" id="UP000463470">
    <property type="component" value="Unassembled WGS sequence"/>
</dbReference>
<evidence type="ECO:0000256" key="1">
    <source>
        <dbReference type="SAM" id="MobiDB-lite"/>
    </source>
</evidence>
<proteinExistence type="predicted"/>
<keyword evidence="5" id="KW-1185">Reference proteome</keyword>
<protein>
    <submittedName>
        <fullName evidence="4">Uncharacterized protein</fullName>
    </submittedName>
</protein>